<dbReference type="GO" id="GO:0006811">
    <property type="term" value="P:monoatomic ion transport"/>
    <property type="evidence" value="ECO:0007669"/>
    <property type="project" value="UniProtKB-KW"/>
</dbReference>
<keyword evidence="10" id="KW-0998">Cell outer membrane</keyword>
<dbReference type="InterPro" id="IPR050298">
    <property type="entry name" value="Gram-neg_bact_OMP"/>
</dbReference>
<dbReference type="InterPro" id="IPR002299">
    <property type="entry name" value="Porin_Neis"/>
</dbReference>
<evidence type="ECO:0000256" key="10">
    <source>
        <dbReference type="ARBA" id="ARBA00023237"/>
    </source>
</evidence>
<evidence type="ECO:0000259" key="11">
    <source>
        <dbReference type="Pfam" id="PF13609"/>
    </source>
</evidence>
<sequence length="353" mass="37582">MALTFGCVNAALAQGQLTLYGSMDESVPWISNIQGHGSVRMDAGISQPDLFGIRGTEDLGGGMKALFQLENGFLTDSGSMIAAGKLFNRASWIGLEGKLGIVKLGRQVDFTADKLGQWSNGYQLFNFYLYHPGNLDGLSSQFPVDNAITYRTPVFGGMQASAMYGLGEVPGDRSANRTYSFAGTYAGARLNLAIAYTDANGRAFDINGTTGIAQAMGQGLAAGRALPIDSFKAGGIGGGYRLETLPISVNALYSRSTLRVGMSQGTMNAADLGLSWQATPATAVNIGYSFSKFERTKWHQLNLGSMYYLSKRTQLYALWTYQHAVDGVAAMNVVGISSGRNQSVVSAGIHTSF</sequence>
<accession>A0A0C4YPW5</accession>
<evidence type="ECO:0000256" key="3">
    <source>
        <dbReference type="ARBA" id="ARBA00022448"/>
    </source>
</evidence>
<keyword evidence="5" id="KW-0812">Transmembrane</keyword>
<dbReference type="PANTHER" id="PTHR34501:SF9">
    <property type="entry name" value="MAJOR OUTER MEMBRANE PROTEIN P.IA"/>
    <property type="match status" value="1"/>
</dbReference>
<dbReference type="EMBL" id="CP010537">
    <property type="protein sequence ID" value="AJG22616.1"/>
    <property type="molecule type" value="Genomic_DNA"/>
</dbReference>
<dbReference type="InterPro" id="IPR023614">
    <property type="entry name" value="Porin_dom_sf"/>
</dbReference>
<dbReference type="GO" id="GO:0046930">
    <property type="term" value="C:pore complex"/>
    <property type="evidence" value="ECO:0007669"/>
    <property type="project" value="UniProtKB-KW"/>
</dbReference>
<dbReference type="InterPro" id="IPR033900">
    <property type="entry name" value="Gram_neg_porin_domain"/>
</dbReference>
<evidence type="ECO:0000256" key="1">
    <source>
        <dbReference type="ARBA" id="ARBA00004571"/>
    </source>
</evidence>
<dbReference type="PRINTS" id="PR00184">
    <property type="entry name" value="NEISSPPORIN"/>
</dbReference>
<dbReference type="Gene3D" id="2.40.160.10">
    <property type="entry name" value="Porin"/>
    <property type="match status" value="1"/>
</dbReference>
<dbReference type="STRING" id="68895.RR42_s1027"/>
<dbReference type="CDD" id="cd00342">
    <property type="entry name" value="gram_neg_porins"/>
    <property type="match status" value="1"/>
</dbReference>
<comment type="subunit">
    <text evidence="2">Homotrimer.</text>
</comment>
<keyword evidence="6" id="KW-0732">Signal</keyword>
<dbReference type="GO" id="GO:0015288">
    <property type="term" value="F:porin activity"/>
    <property type="evidence" value="ECO:0007669"/>
    <property type="project" value="UniProtKB-KW"/>
</dbReference>
<dbReference type="SUPFAM" id="SSF56935">
    <property type="entry name" value="Porins"/>
    <property type="match status" value="1"/>
</dbReference>
<dbReference type="GO" id="GO:0009279">
    <property type="term" value="C:cell outer membrane"/>
    <property type="evidence" value="ECO:0007669"/>
    <property type="project" value="UniProtKB-SubCell"/>
</dbReference>
<evidence type="ECO:0000256" key="6">
    <source>
        <dbReference type="ARBA" id="ARBA00022729"/>
    </source>
</evidence>
<dbReference type="AlphaFoldDB" id="A0A0C4YPW5"/>
<protein>
    <submittedName>
        <fullName evidence="12">Outer membrane protein (Porin)</fullName>
    </submittedName>
</protein>
<keyword evidence="4" id="KW-1134">Transmembrane beta strand</keyword>
<dbReference type="KEGG" id="cbw:RR42_s1027"/>
<evidence type="ECO:0000313" key="13">
    <source>
        <dbReference type="Proteomes" id="UP000031843"/>
    </source>
</evidence>
<reference evidence="12 13" key="1">
    <citation type="journal article" date="2015" name="Genome Announc.">
        <title>Complete Genome Sequence of Cupriavidus basilensis 4G11, Isolated from the Oak Ridge Field Research Center Site.</title>
        <authorList>
            <person name="Ray J."/>
            <person name="Waters R.J."/>
            <person name="Skerker J.M."/>
            <person name="Kuehl J.V."/>
            <person name="Price M.N."/>
            <person name="Huang J."/>
            <person name="Chakraborty R."/>
            <person name="Arkin A.P."/>
            <person name="Deutschbauer A."/>
        </authorList>
    </citation>
    <scope>NUCLEOTIDE SEQUENCE [LARGE SCALE GENOMIC DNA]</scope>
    <source>
        <strain evidence="12">4G11</strain>
    </source>
</reference>
<evidence type="ECO:0000256" key="4">
    <source>
        <dbReference type="ARBA" id="ARBA00022452"/>
    </source>
</evidence>
<dbReference type="Pfam" id="PF13609">
    <property type="entry name" value="Porin_4"/>
    <property type="match status" value="1"/>
</dbReference>
<keyword evidence="8" id="KW-0626">Porin</keyword>
<dbReference type="Proteomes" id="UP000031843">
    <property type="component" value="Chromosome secondary"/>
</dbReference>
<evidence type="ECO:0000256" key="5">
    <source>
        <dbReference type="ARBA" id="ARBA00022692"/>
    </source>
</evidence>
<gene>
    <name evidence="12" type="ORF">RR42_s1027</name>
</gene>
<keyword evidence="13" id="KW-1185">Reference proteome</keyword>
<evidence type="ECO:0000256" key="7">
    <source>
        <dbReference type="ARBA" id="ARBA00023065"/>
    </source>
</evidence>
<keyword evidence="9" id="KW-0472">Membrane</keyword>
<evidence type="ECO:0000256" key="8">
    <source>
        <dbReference type="ARBA" id="ARBA00023114"/>
    </source>
</evidence>
<evidence type="ECO:0000256" key="2">
    <source>
        <dbReference type="ARBA" id="ARBA00011233"/>
    </source>
</evidence>
<evidence type="ECO:0000313" key="12">
    <source>
        <dbReference type="EMBL" id="AJG22616.1"/>
    </source>
</evidence>
<feature type="domain" description="Porin" evidence="11">
    <location>
        <begin position="10"/>
        <end position="321"/>
    </location>
</feature>
<comment type="subcellular location">
    <subcellularLocation>
        <location evidence="1">Cell outer membrane</location>
        <topology evidence="1">Multi-pass membrane protein</topology>
    </subcellularLocation>
</comment>
<keyword evidence="7" id="KW-0406">Ion transport</keyword>
<proteinExistence type="predicted"/>
<organism evidence="12 13">
    <name type="scientific">Cupriavidus basilensis</name>
    <dbReference type="NCBI Taxonomy" id="68895"/>
    <lineage>
        <taxon>Bacteria</taxon>
        <taxon>Pseudomonadati</taxon>
        <taxon>Pseudomonadota</taxon>
        <taxon>Betaproteobacteria</taxon>
        <taxon>Burkholderiales</taxon>
        <taxon>Burkholderiaceae</taxon>
        <taxon>Cupriavidus</taxon>
    </lineage>
</organism>
<keyword evidence="3" id="KW-0813">Transport</keyword>
<dbReference type="PANTHER" id="PTHR34501">
    <property type="entry name" value="PROTEIN YDDL-RELATED"/>
    <property type="match status" value="1"/>
</dbReference>
<evidence type="ECO:0000256" key="9">
    <source>
        <dbReference type="ARBA" id="ARBA00023136"/>
    </source>
</evidence>
<name>A0A0C4YPW5_9BURK</name>